<reference evidence="3 4" key="1">
    <citation type="submission" date="2023-12" db="EMBL/GenBank/DDBJ databases">
        <title>Gut-associated functions are favored during microbiome assembly across C. elegans life.</title>
        <authorList>
            <person name="Zimmermann J."/>
        </authorList>
    </citation>
    <scope>NUCLEOTIDE SEQUENCE [LARGE SCALE GENOMIC DNA]</scope>
    <source>
        <strain evidence="3 4">MYb71</strain>
    </source>
</reference>
<keyword evidence="2" id="KW-0472">Membrane</keyword>
<sequence length="51" mass="5260">MADDKKPRNNAVIIDGDRSSGGDSKGSTLTPMLIGGLVLVVLGGIIVMMFV</sequence>
<feature type="transmembrane region" description="Helical" evidence="2">
    <location>
        <begin position="29"/>
        <end position="50"/>
    </location>
</feature>
<dbReference type="EMBL" id="JBBGZH010000001">
    <property type="protein sequence ID" value="MEJ5019277.1"/>
    <property type="molecule type" value="Genomic_DNA"/>
</dbReference>
<evidence type="ECO:0000313" key="3">
    <source>
        <dbReference type="EMBL" id="MEJ5019277.1"/>
    </source>
</evidence>
<comment type="caution">
    <text evidence="3">The sequence shown here is derived from an EMBL/GenBank/DDBJ whole genome shotgun (WGS) entry which is preliminary data.</text>
</comment>
<proteinExistence type="predicted"/>
<evidence type="ECO:0000256" key="2">
    <source>
        <dbReference type="SAM" id="Phobius"/>
    </source>
</evidence>
<dbReference type="Proteomes" id="UP001375812">
    <property type="component" value="Unassembled WGS sequence"/>
</dbReference>
<feature type="region of interest" description="Disordered" evidence="1">
    <location>
        <begin position="1"/>
        <end position="25"/>
    </location>
</feature>
<keyword evidence="2" id="KW-0812">Transmembrane</keyword>
<dbReference type="RefSeq" id="WP_181153314.1">
    <property type="nucleotide sequence ID" value="NZ_JBBGZH010000001.1"/>
</dbReference>
<protein>
    <submittedName>
        <fullName evidence="3">Uncharacterized protein</fullName>
    </submittedName>
</protein>
<evidence type="ECO:0000313" key="4">
    <source>
        <dbReference type="Proteomes" id="UP001375812"/>
    </source>
</evidence>
<keyword evidence="2" id="KW-1133">Transmembrane helix</keyword>
<name>A0ABU8PB59_9HYPH</name>
<evidence type="ECO:0000256" key="1">
    <source>
        <dbReference type="SAM" id="MobiDB-lite"/>
    </source>
</evidence>
<gene>
    <name evidence="3" type="ORF">WH297_05930</name>
</gene>
<organism evidence="3 4">
    <name type="scientific">Ochrobactrum vermis</name>
    <dbReference type="NCBI Taxonomy" id="1827297"/>
    <lineage>
        <taxon>Bacteria</taxon>
        <taxon>Pseudomonadati</taxon>
        <taxon>Pseudomonadota</taxon>
        <taxon>Alphaproteobacteria</taxon>
        <taxon>Hyphomicrobiales</taxon>
        <taxon>Brucellaceae</taxon>
        <taxon>Brucella/Ochrobactrum group</taxon>
        <taxon>Ochrobactrum</taxon>
    </lineage>
</organism>
<accession>A0ABU8PB59</accession>
<keyword evidence="4" id="KW-1185">Reference proteome</keyword>